<dbReference type="AlphaFoldDB" id="A0A241ZE55"/>
<dbReference type="EMBL" id="NGEL01000115">
    <property type="protein sequence ID" value="OTM86499.1"/>
    <property type="molecule type" value="Genomic_DNA"/>
</dbReference>
<dbReference type="Proteomes" id="UP000194699">
    <property type="component" value="Unassembled WGS sequence"/>
</dbReference>
<sequence length="165" mass="19254">MSRLEILKQSLEKKEKAFDLKLNAHFDDVKSANGQPLNDKRNGHVTLDRWEKQNNSIRSLDEGIQKTKNAIKREESKIAYVELINQEVPQEILDLVANGELVQWRKHPTIFFVKGVDKARIVWDIKRNVVAHRYISEIKEKEQLAKFRDVYNALNKVLNKEPSHG</sequence>
<evidence type="ECO:0000313" key="1">
    <source>
        <dbReference type="EMBL" id="OTM86499.1"/>
    </source>
</evidence>
<gene>
    <name evidence="1" type="ORF">B9X95_10485</name>
</gene>
<dbReference type="RefSeq" id="WP_086249760.1">
    <property type="nucleotide sequence ID" value="NZ_NGEL01000115.1"/>
</dbReference>
<accession>A0A241ZE55</accession>
<organism evidence="1 2">
    <name type="scientific">Acinetobacter baumannii</name>
    <dbReference type="NCBI Taxonomy" id="470"/>
    <lineage>
        <taxon>Bacteria</taxon>
        <taxon>Pseudomonadati</taxon>
        <taxon>Pseudomonadota</taxon>
        <taxon>Gammaproteobacteria</taxon>
        <taxon>Moraxellales</taxon>
        <taxon>Moraxellaceae</taxon>
        <taxon>Acinetobacter</taxon>
        <taxon>Acinetobacter calcoaceticus/baumannii complex</taxon>
    </lineage>
</organism>
<evidence type="ECO:0000313" key="2">
    <source>
        <dbReference type="Proteomes" id="UP000194699"/>
    </source>
</evidence>
<name>A0A241ZE55_ACIBA</name>
<proteinExistence type="predicted"/>
<reference evidence="1 2" key="1">
    <citation type="submission" date="2017-05" db="EMBL/GenBank/DDBJ databases">
        <authorList>
            <person name="Song R."/>
            <person name="Chenine A.L."/>
            <person name="Ruprecht R.M."/>
        </authorList>
    </citation>
    <scope>NUCLEOTIDE SEQUENCE [LARGE SCALE GENOMIC DNA]</scope>
    <source>
        <strain evidence="1 2">PR350</strain>
    </source>
</reference>
<comment type="caution">
    <text evidence="1">The sequence shown here is derived from an EMBL/GenBank/DDBJ whole genome shotgun (WGS) entry which is preliminary data.</text>
</comment>
<protein>
    <submittedName>
        <fullName evidence="1">Uncharacterized protein</fullName>
    </submittedName>
</protein>